<dbReference type="EMBL" id="DS267809">
    <property type="protein sequence ID" value="EDN58682.1"/>
    <property type="molecule type" value="Genomic_DNA"/>
</dbReference>
<evidence type="ECO:0000313" key="2">
    <source>
        <dbReference type="Proteomes" id="UP000242664"/>
    </source>
</evidence>
<sequence length="48" mass="5056">MLNVGAGGVGGVVVDGFELDSLPLQAVRLIAQNMAKGVNWEYLISCYS</sequence>
<gene>
    <name evidence="1" type="ORF">VEx25_A1110</name>
</gene>
<keyword evidence="2" id="KW-1185">Reference proteome</keyword>
<organism evidence="1 2">
    <name type="scientific">Vibrio antiquarius (strain Ex25)</name>
    <dbReference type="NCBI Taxonomy" id="150340"/>
    <lineage>
        <taxon>Bacteria</taxon>
        <taxon>Pseudomonadati</taxon>
        <taxon>Pseudomonadota</taxon>
        <taxon>Gammaproteobacteria</taxon>
        <taxon>Vibrionales</taxon>
        <taxon>Vibrionaceae</taxon>
        <taxon>Vibrio</taxon>
        <taxon>Vibrio diabolicus subgroup</taxon>
    </lineage>
</organism>
<protein>
    <submittedName>
        <fullName evidence="1">Uncharacterized protein</fullName>
    </submittedName>
</protein>
<accession>A0ABM9WZ40</accession>
<dbReference type="Proteomes" id="UP000242664">
    <property type="component" value="Unassembled WGS sequence"/>
</dbReference>
<reference evidence="2" key="1">
    <citation type="submission" date="2006-10" db="EMBL/GenBank/DDBJ databases">
        <authorList>
            <person name="Heidelberg J."/>
            <person name="Sebastian Y."/>
        </authorList>
    </citation>
    <scope>NUCLEOTIDE SEQUENCE [LARGE SCALE GENOMIC DNA]</scope>
    <source>
        <strain evidence="2">EX25</strain>
    </source>
</reference>
<evidence type="ECO:0000313" key="1">
    <source>
        <dbReference type="EMBL" id="EDN58682.1"/>
    </source>
</evidence>
<proteinExistence type="predicted"/>
<name>A0ABM9WZ40_VIBAE</name>